<reference evidence="1 2" key="2">
    <citation type="submission" date="2008-10" db="EMBL/GenBank/DDBJ databases">
        <title>Draft genome sequence of Clostridium hiranonis (DSM 13275).</title>
        <authorList>
            <person name="Sudarsanam P."/>
            <person name="Ley R."/>
            <person name="Guruge J."/>
            <person name="Turnbaugh P.J."/>
            <person name="Mahowald M."/>
            <person name="Liep D."/>
            <person name="Gordon J."/>
        </authorList>
    </citation>
    <scope>NUCLEOTIDE SEQUENCE [LARGE SCALE GENOMIC DNA]</scope>
    <source>
        <strain evidence="1 2">DSM 13275</strain>
    </source>
</reference>
<proteinExistence type="predicted"/>
<comment type="caution">
    <text evidence="1">The sequence shown here is derived from an EMBL/GenBank/DDBJ whole genome shotgun (WGS) entry which is preliminary data.</text>
</comment>
<dbReference type="InterPro" id="IPR049254">
    <property type="entry name" value="Phage_tail_terminator"/>
</dbReference>
<name>B6G001_PEPHT</name>
<dbReference type="Proteomes" id="UP000003178">
    <property type="component" value="Unassembled WGS sequence"/>
</dbReference>
<gene>
    <name evidence="1" type="ORF">CLOHIR_01455</name>
</gene>
<dbReference type="Pfam" id="PF20765">
    <property type="entry name" value="Phage_tail_terminator_8"/>
    <property type="match status" value="1"/>
</dbReference>
<sequence length="148" mass="18039">MIKYREILNTVTKMLYHTHNNIPIFTNSEEMSDSECFYVSINPSVNKTDRRYSNYRLIYVDIKYFLDEHDDKAKVYDMASDLDKLFNSYIEVNDRRINIKNNNIKFLKDDISDYLYYSIELEFYDVKDLEFKPNKLMQHIDIKREEIK</sequence>
<keyword evidence="2" id="KW-1185">Reference proteome</keyword>
<dbReference type="RefSeq" id="WP_006440376.1">
    <property type="nucleotide sequence ID" value="NZ_DS995356.1"/>
</dbReference>
<evidence type="ECO:0000313" key="2">
    <source>
        <dbReference type="Proteomes" id="UP000003178"/>
    </source>
</evidence>
<accession>B6G001</accession>
<dbReference type="AlphaFoldDB" id="B6G001"/>
<evidence type="ECO:0000313" key="1">
    <source>
        <dbReference type="EMBL" id="EEA84829.1"/>
    </source>
</evidence>
<protein>
    <recommendedName>
        <fullName evidence="3">DUF3168 domain-containing protein</fullName>
    </recommendedName>
</protein>
<evidence type="ECO:0008006" key="3">
    <source>
        <dbReference type="Google" id="ProtNLM"/>
    </source>
</evidence>
<reference evidence="1 2" key="1">
    <citation type="submission" date="2008-09" db="EMBL/GenBank/DDBJ databases">
        <authorList>
            <person name="Fulton L."/>
            <person name="Clifton S."/>
            <person name="Fulton B."/>
            <person name="Xu J."/>
            <person name="Minx P."/>
            <person name="Pepin K.H."/>
            <person name="Johnson M."/>
            <person name="Thiruvilangam P."/>
            <person name="Bhonagiri V."/>
            <person name="Nash W.E."/>
            <person name="Mardis E.R."/>
            <person name="Wilson R.K."/>
        </authorList>
    </citation>
    <scope>NUCLEOTIDE SEQUENCE [LARGE SCALE GENOMIC DNA]</scope>
    <source>
        <strain evidence="1 2">DSM 13275</strain>
    </source>
</reference>
<dbReference type="EMBL" id="ABWP01000060">
    <property type="protein sequence ID" value="EEA84829.1"/>
    <property type="molecule type" value="Genomic_DNA"/>
</dbReference>
<organism evidence="1 2">
    <name type="scientific">Peptacetobacter hiranonis (strain DSM 13275 / JCM 10541 / KCTC 15199 / TO-931)</name>
    <name type="common">Clostridium hiranonis</name>
    <dbReference type="NCBI Taxonomy" id="500633"/>
    <lineage>
        <taxon>Bacteria</taxon>
        <taxon>Bacillati</taxon>
        <taxon>Bacillota</taxon>
        <taxon>Clostridia</taxon>
        <taxon>Peptostreptococcales</taxon>
        <taxon>Peptostreptococcaceae</taxon>
        <taxon>Peptacetobacter</taxon>
    </lineage>
</organism>
<dbReference type="HOGENOM" id="CLU_1755664_0_0_9"/>
<dbReference type="STRING" id="500633.CLOHIR_01455"/>